<comment type="similarity">
    <text evidence="2">Belongs to the UPF0053 family.</text>
</comment>
<protein>
    <submittedName>
        <fullName evidence="15">Hemolysin family protein</fullName>
    </submittedName>
</protein>
<feature type="compositionally biased region" description="Basic and acidic residues" evidence="11">
    <location>
        <begin position="439"/>
        <end position="471"/>
    </location>
</feature>
<evidence type="ECO:0000256" key="10">
    <source>
        <dbReference type="PROSITE-ProRule" id="PRU01193"/>
    </source>
</evidence>
<dbReference type="PANTHER" id="PTHR43099:SF5">
    <property type="entry name" value="HLYC_CORC FAMILY TRANSPORTER"/>
    <property type="match status" value="1"/>
</dbReference>
<feature type="domain" description="CNNM transmembrane" evidence="14">
    <location>
        <begin position="1"/>
        <end position="205"/>
    </location>
</feature>
<keyword evidence="8 10" id="KW-0472">Membrane</keyword>
<organism evidence="15 16">
    <name type="scientific">Candidatus Gemmiger avicola</name>
    <dbReference type="NCBI Taxonomy" id="2838605"/>
    <lineage>
        <taxon>Bacteria</taxon>
        <taxon>Bacillati</taxon>
        <taxon>Bacillota</taxon>
        <taxon>Clostridia</taxon>
        <taxon>Eubacteriales</taxon>
        <taxon>Gemmiger</taxon>
    </lineage>
</organism>
<dbReference type="GO" id="GO:0050660">
    <property type="term" value="F:flavin adenine dinucleotide binding"/>
    <property type="evidence" value="ECO:0007669"/>
    <property type="project" value="InterPro"/>
</dbReference>
<dbReference type="InterPro" id="IPR036318">
    <property type="entry name" value="FAD-bd_PCMH-like_sf"/>
</dbReference>
<dbReference type="AlphaFoldDB" id="A0A9D2M6J3"/>
<keyword evidence="4 10" id="KW-0812">Transmembrane</keyword>
<feature type="region of interest" description="Disordered" evidence="11">
    <location>
        <begin position="433"/>
        <end position="471"/>
    </location>
</feature>
<dbReference type="Pfam" id="PF03471">
    <property type="entry name" value="CorC_HlyC"/>
    <property type="match status" value="1"/>
</dbReference>
<dbReference type="SUPFAM" id="SSF54631">
    <property type="entry name" value="CBS-domain pair"/>
    <property type="match status" value="1"/>
</dbReference>
<feature type="domain" description="CBS" evidence="13">
    <location>
        <begin position="224"/>
        <end position="283"/>
    </location>
</feature>
<evidence type="ECO:0000259" key="13">
    <source>
        <dbReference type="PROSITE" id="PS51371"/>
    </source>
</evidence>
<evidence type="ECO:0000256" key="9">
    <source>
        <dbReference type="PROSITE-ProRule" id="PRU00703"/>
    </source>
</evidence>
<dbReference type="InterPro" id="IPR044751">
    <property type="entry name" value="Ion_transp-like_CBS"/>
</dbReference>
<dbReference type="CDD" id="cd04590">
    <property type="entry name" value="CBS_pair_CorC_HlyC_assoc"/>
    <property type="match status" value="1"/>
</dbReference>
<dbReference type="PROSITE" id="PS51371">
    <property type="entry name" value="CBS"/>
    <property type="match status" value="2"/>
</dbReference>
<dbReference type="PROSITE" id="PS51846">
    <property type="entry name" value="CNNM"/>
    <property type="match status" value="1"/>
</dbReference>
<keyword evidence="7 9" id="KW-0129">CBS domain</keyword>
<dbReference type="Proteomes" id="UP000886803">
    <property type="component" value="Unassembled WGS sequence"/>
</dbReference>
<dbReference type="GO" id="GO:0005886">
    <property type="term" value="C:plasma membrane"/>
    <property type="evidence" value="ECO:0007669"/>
    <property type="project" value="UniProtKB-SubCell"/>
</dbReference>
<accession>A0A9D2M6J3</accession>
<name>A0A9D2M6J3_9FIRM</name>
<feature type="transmembrane region" description="Helical" evidence="12">
    <location>
        <begin position="136"/>
        <end position="161"/>
    </location>
</feature>
<evidence type="ECO:0000256" key="7">
    <source>
        <dbReference type="ARBA" id="ARBA00023122"/>
    </source>
</evidence>
<dbReference type="FunFam" id="3.10.580.10:FF:000002">
    <property type="entry name" value="Magnesium/cobalt efflux protein CorC"/>
    <property type="match status" value="1"/>
</dbReference>
<dbReference type="InterPro" id="IPR002550">
    <property type="entry name" value="CNNM"/>
</dbReference>
<comment type="subcellular location">
    <subcellularLocation>
        <location evidence="1">Cell membrane</location>
        <topology evidence="1">Multi-pass membrane protein</topology>
    </subcellularLocation>
</comment>
<dbReference type="SMART" id="SM01091">
    <property type="entry name" value="CorC_HlyC"/>
    <property type="match status" value="1"/>
</dbReference>
<keyword evidence="3" id="KW-1003">Cell membrane</keyword>
<dbReference type="SUPFAM" id="SSF56176">
    <property type="entry name" value="FAD-binding/transporter-associated domain-like"/>
    <property type="match status" value="1"/>
</dbReference>
<feature type="transmembrane region" description="Helical" evidence="12">
    <location>
        <begin position="99"/>
        <end position="124"/>
    </location>
</feature>
<evidence type="ECO:0000313" key="15">
    <source>
        <dbReference type="EMBL" id="HJB41739.1"/>
    </source>
</evidence>
<feature type="domain" description="CBS" evidence="13">
    <location>
        <begin position="288"/>
        <end position="345"/>
    </location>
</feature>
<evidence type="ECO:0000256" key="11">
    <source>
        <dbReference type="SAM" id="MobiDB-lite"/>
    </source>
</evidence>
<sequence length="471" mass="52279">MENLAAQILLQVVFILLNAFFAGSEIAFLSLSQIKLSKQAEDGNKTAAALLKVVENPNTFLSGIQVAITLSGFLSAAFGTENFSGYLDSFLLDTLKLPLPPTVVGVISTIVITIIISFFSIAFGEMVPKRIAMQKPMFFAVPALRVLKVVSVIFAPMFVLLDLCTNGTLRLLGMKVEAEEDAASEEDLRMMVESSGEQGTIDQDEQEWIENVFDFNDMTASAAMTPEPEVTAFPLDEDSKTIMETIRETGLSRYPVYEEDINDICGILNARDFLLNLQDPNPRPLKELLRPAYFVPESVHADQLFKDMQAQKQHLAIVVDEYGGTAGVITIEDLLEEIVGDIFDEFDPAEPQDLTVMGDGVWRVAGSMRVEEFAEELDFDLPEDRDYDTVAGLILSCLPSIPEDGATPSVEVCGLHFDVQTVEDRKILWAMVRKVTPPKPEEDPEKKQEEKPRRRKSEERHEGDEGKSASL</sequence>
<evidence type="ECO:0000256" key="1">
    <source>
        <dbReference type="ARBA" id="ARBA00004651"/>
    </source>
</evidence>
<dbReference type="InterPro" id="IPR005170">
    <property type="entry name" value="Transptr-assoc_dom"/>
</dbReference>
<dbReference type="EMBL" id="DWYG01000066">
    <property type="protein sequence ID" value="HJB41739.1"/>
    <property type="molecule type" value="Genomic_DNA"/>
</dbReference>
<evidence type="ECO:0000256" key="5">
    <source>
        <dbReference type="ARBA" id="ARBA00022737"/>
    </source>
</evidence>
<dbReference type="InterPro" id="IPR000644">
    <property type="entry name" value="CBS_dom"/>
</dbReference>
<dbReference type="Pfam" id="PF01595">
    <property type="entry name" value="CNNM"/>
    <property type="match status" value="1"/>
</dbReference>
<dbReference type="InterPro" id="IPR051676">
    <property type="entry name" value="UPF0053_domain"/>
</dbReference>
<keyword evidence="6 10" id="KW-1133">Transmembrane helix</keyword>
<evidence type="ECO:0000256" key="2">
    <source>
        <dbReference type="ARBA" id="ARBA00006337"/>
    </source>
</evidence>
<dbReference type="Pfam" id="PF00571">
    <property type="entry name" value="CBS"/>
    <property type="match status" value="2"/>
</dbReference>
<comment type="caution">
    <text evidence="15">The sequence shown here is derived from an EMBL/GenBank/DDBJ whole genome shotgun (WGS) entry which is preliminary data.</text>
</comment>
<dbReference type="InterPro" id="IPR016169">
    <property type="entry name" value="FAD-bd_PCMH_sub2"/>
</dbReference>
<evidence type="ECO:0000256" key="12">
    <source>
        <dbReference type="SAM" id="Phobius"/>
    </source>
</evidence>
<dbReference type="InterPro" id="IPR046342">
    <property type="entry name" value="CBS_dom_sf"/>
</dbReference>
<dbReference type="Gene3D" id="3.30.465.10">
    <property type="match status" value="1"/>
</dbReference>
<evidence type="ECO:0000256" key="6">
    <source>
        <dbReference type="ARBA" id="ARBA00022989"/>
    </source>
</evidence>
<evidence type="ECO:0000256" key="3">
    <source>
        <dbReference type="ARBA" id="ARBA00022475"/>
    </source>
</evidence>
<feature type="transmembrane region" description="Helical" evidence="12">
    <location>
        <begin position="6"/>
        <end position="29"/>
    </location>
</feature>
<keyword evidence="5" id="KW-0677">Repeat</keyword>
<feature type="transmembrane region" description="Helical" evidence="12">
    <location>
        <begin position="60"/>
        <end position="79"/>
    </location>
</feature>
<proteinExistence type="inferred from homology"/>
<evidence type="ECO:0000256" key="4">
    <source>
        <dbReference type="ARBA" id="ARBA00022692"/>
    </source>
</evidence>
<evidence type="ECO:0000313" key="16">
    <source>
        <dbReference type="Proteomes" id="UP000886803"/>
    </source>
</evidence>
<dbReference type="Gene3D" id="3.10.580.10">
    <property type="entry name" value="CBS-domain"/>
    <property type="match status" value="1"/>
</dbReference>
<evidence type="ECO:0000259" key="14">
    <source>
        <dbReference type="PROSITE" id="PS51846"/>
    </source>
</evidence>
<dbReference type="PANTHER" id="PTHR43099">
    <property type="entry name" value="UPF0053 PROTEIN YRKA"/>
    <property type="match status" value="1"/>
</dbReference>
<evidence type="ECO:0000256" key="8">
    <source>
        <dbReference type="ARBA" id="ARBA00023136"/>
    </source>
</evidence>
<reference evidence="15" key="2">
    <citation type="submission" date="2021-04" db="EMBL/GenBank/DDBJ databases">
        <authorList>
            <person name="Gilroy R."/>
        </authorList>
    </citation>
    <scope>NUCLEOTIDE SEQUENCE</scope>
    <source>
        <strain evidence="15">ChiBcec8-13705</strain>
    </source>
</reference>
<reference evidence="15" key="1">
    <citation type="journal article" date="2021" name="PeerJ">
        <title>Extensive microbial diversity within the chicken gut microbiome revealed by metagenomics and culture.</title>
        <authorList>
            <person name="Gilroy R."/>
            <person name="Ravi A."/>
            <person name="Getino M."/>
            <person name="Pursley I."/>
            <person name="Horton D.L."/>
            <person name="Alikhan N.F."/>
            <person name="Baker D."/>
            <person name="Gharbi K."/>
            <person name="Hall N."/>
            <person name="Watson M."/>
            <person name="Adriaenssens E.M."/>
            <person name="Foster-Nyarko E."/>
            <person name="Jarju S."/>
            <person name="Secka A."/>
            <person name="Antonio M."/>
            <person name="Oren A."/>
            <person name="Chaudhuri R.R."/>
            <person name="La Ragione R."/>
            <person name="Hildebrand F."/>
            <person name="Pallen M.J."/>
        </authorList>
    </citation>
    <scope>NUCLEOTIDE SEQUENCE</scope>
    <source>
        <strain evidence="15">ChiBcec8-13705</strain>
    </source>
</reference>
<gene>
    <name evidence="15" type="ORF">H9945_04500</name>
</gene>